<accession>A0ABV2NSF8</accession>
<gene>
    <name evidence="3" type="ORF">ABIC20_006840</name>
</gene>
<organism evidence="3 4">
    <name type="scientific">Methylobacterium radiotolerans</name>
    <dbReference type="NCBI Taxonomy" id="31998"/>
    <lineage>
        <taxon>Bacteria</taxon>
        <taxon>Pseudomonadati</taxon>
        <taxon>Pseudomonadota</taxon>
        <taxon>Alphaproteobacteria</taxon>
        <taxon>Hyphomicrobiales</taxon>
        <taxon>Methylobacteriaceae</taxon>
        <taxon>Methylobacterium</taxon>
    </lineage>
</organism>
<feature type="region of interest" description="Disordered" evidence="2">
    <location>
        <begin position="325"/>
        <end position="355"/>
    </location>
</feature>
<protein>
    <submittedName>
        <fullName evidence="3">Phage terminase Nu1 subunit (DNA packaging protein)</fullName>
    </submittedName>
</protein>
<feature type="region of interest" description="Disordered" evidence="2">
    <location>
        <begin position="130"/>
        <end position="163"/>
    </location>
</feature>
<evidence type="ECO:0000256" key="1">
    <source>
        <dbReference type="SAM" id="Coils"/>
    </source>
</evidence>
<comment type="caution">
    <text evidence="3">The sequence shown here is derived from an EMBL/GenBank/DDBJ whole genome shotgun (WGS) entry which is preliminary data.</text>
</comment>
<evidence type="ECO:0000256" key="2">
    <source>
        <dbReference type="SAM" id="MobiDB-lite"/>
    </source>
</evidence>
<proteinExistence type="predicted"/>
<evidence type="ECO:0000313" key="3">
    <source>
        <dbReference type="EMBL" id="MET3869462.1"/>
    </source>
</evidence>
<dbReference type="RefSeq" id="WP_209651273.1">
    <property type="nucleotide sequence ID" value="NZ_JBEPNV010000002.1"/>
</dbReference>
<evidence type="ECO:0000313" key="4">
    <source>
        <dbReference type="Proteomes" id="UP001549119"/>
    </source>
</evidence>
<keyword evidence="4" id="KW-1185">Reference proteome</keyword>
<dbReference type="Pfam" id="PF13665">
    <property type="entry name" value="Tox-PAAR-like"/>
    <property type="match status" value="1"/>
</dbReference>
<dbReference type="Proteomes" id="UP001549119">
    <property type="component" value="Unassembled WGS sequence"/>
</dbReference>
<sequence length="460" mass="49655">MSIPREGSRATAEGLLVSIHPDVCLTPMGNMMVPVPYTIWARQSDEANTTPTVRFTAQRTHNLGSLITTCHGDEAGTGGGVKSGTHNGICEPLDHSATVRAQGKPLVRHADTWWMNTRNTQGRLMYVKGPDEASPTPQSRQSWMAPTPASARSGPVMSDASDPQAQFWKPGSQLALLDTGAYARQLAAAEAEVAAAEAEVAAVAARGGAAVSSEAEAGAAGAEFGPVEWGLAAVIIGGTVVYGGYQLYRARQRLAEAQAKLKALQAKERRGATVGRTEANVNVSGSTKSACDEICEVACACQKDKGDHHTYTACVSRKLRERYYDPNGPKYPDKSPRRPRAPAADGPRPEVSYKQDEHGIYRPVMSKTDTDMPSSQIPITGAPRPDISWWKYGKPWKMFELKFTDKTLTEMQRRGLYRDIAADQGLDPDNDLINLDIDKDCDCSSESGRASEAGSQRCKD</sequence>
<keyword evidence="1" id="KW-0175">Coiled coil</keyword>
<feature type="compositionally biased region" description="Polar residues" evidence="2">
    <location>
        <begin position="135"/>
        <end position="144"/>
    </location>
</feature>
<reference evidence="3 4" key="1">
    <citation type="submission" date="2024-06" db="EMBL/GenBank/DDBJ databases">
        <title>Genomics of switchgrass bacterial isolates.</title>
        <authorList>
            <person name="Shade A."/>
        </authorList>
    </citation>
    <scope>NUCLEOTIDE SEQUENCE [LARGE SCALE GENOMIC DNA]</scope>
    <source>
        <strain evidence="3 4">PvP084</strain>
    </source>
</reference>
<feature type="coiled-coil region" evidence="1">
    <location>
        <begin position="179"/>
        <end position="206"/>
    </location>
</feature>
<dbReference type="EMBL" id="JBEPNW010000003">
    <property type="protein sequence ID" value="MET3869462.1"/>
    <property type="molecule type" value="Genomic_DNA"/>
</dbReference>
<name>A0ABV2NSF8_9HYPH</name>